<evidence type="ECO:0000313" key="1">
    <source>
        <dbReference type="EMBL" id="KAJ7992548.1"/>
    </source>
</evidence>
<name>A0ACC2FMF7_DALPE</name>
<dbReference type="Proteomes" id="UP001157502">
    <property type="component" value="Chromosome 25"/>
</dbReference>
<protein>
    <submittedName>
        <fullName evidence="1">Uncharacterized protein</fullName>
    </submittedName>
</protein>
<accession>A0ACC2FMF7</accession>
<organism evidence="1 2">
    <name type="scientific">Dallia pectoralis</name>
    <name type="common">Alaska blackfish</name>
    <dbReference type="NCBI Taxonomy" id="75939"/>
    <lineage>
        <taxon>Eukaryota</taxon>
        <taxon>Metazoa</taxon>
        <taxon>Chordata</taxon>
        <taxon>Craniata</taxon>
        <taxon>Vertebrata</taxon>
        <taxon>Euteleostomi</taxon>
        <taxon>Actinopterygii</taxon>
        <taxon>Neopterygii</taxon>
        <taxon>Teleostei</taxon>
        <taxon>Protacanthopterygii</taxon>
        <taxon>Esociformes</taxon>
        <taxon>Umbridae</taxon>
        <taxon>Dallia</taxon>
    </lineage>
</organism>
<proteinExistence type="predicted"/>
<sequence>MSVHTHISRWSPCGQSAARPSVSSGAHGVNPAPSITSFQRRADRPGTRPPRTGGWWFSCPPRLLQPCAPIDTTPTAGLAISARPRPEGPIAAQRQQLPAHFSAPRHLCSSTPARPCHVDPQRHRPLG</sequence>
<dbReference type="EMBL" id="CM055752">
    <property type="protein sequence ID" value="KAJ7992548.1"/>
    <property type="molecule type" value="Genomic_DNA"/>
</dbReference>
<evidence type="ECO:0000313" key="2">
    <source>
        <dbReference type="Proteomes" id="UP001157502"/>
    </source>
</evidence>
<reference evidence="1" key="1">
    <citation type="submission" date="2021-05" db="EMBL/GenBank/DDBJ databases">
        <authorList>
            <person name="Pan Q."/>
            <person name="Jouanno E."/>
            <person name="Zahm M."/>
            <person name="Klopp C."/>
            <person name="Cabau C."/>
            <person name="Louis A."/>
            <person name="Berthelot C."/>
            <person name="Parey E."/>
            <person name="Roest Crollius H."/>
            <person name="Montfort J."/>
            <person name="Robinson-Rechavi M."/>
            <person name="Bouchez O."/>
            <person name="Lampietro C."/>
            <person name="Lopez Roques C."/>
            <person name="Donnadieu C."/>
            <person name="Postlethwait J."/>
            <person name="Bobe J."/>
            <person name="Dillon D."/>
            <person name="Chandos A."/>
            <person name="von Hippel F."/>
            <person name="Guiguen Y."/>
        </authorList>
    </citation>
    <scope>NUCLEOTIDE SEQUENCE</scope>
    <source>
        <strain evidence="1">YG-Jan2019</strain>
    </source>
</reference>
<gene>
    <name evidence="1" type="ORF">DPEC_G00279830</name>
</gene>
<keyword evidence="2" id="KW-1185">Reference proteome</keyword>
<comment type="caution">
    <text evidence="1">The sequence shown here is derived from an EMBL/GenBank/DDBJ whole genome shotgun (WGS) entry which is preliminary data.</text>
</comment>